<evidence type="ECO:0000256" key="4">
    <source>
        <dbReference type="ARBA" id="ARBA00022692"/>
    </source>
</evidence>
<dbReference type="CDD" id="cd06261">
    <property type="entry name" value="TM_PBP2"/>
    <property type="match status" value="1"/>
</dbReference>
<organism evidence="10">
    <name type="scientific">Paenarthrobacter sp. AMU7</name>
    <dbReference type="NCBI Taxonomy" id="3162492"/>
    <lineage>
        <taxon>Bacteria</taxon>
        <taxon>Bacillati</taxon>
        <taxon>Actinomycetota</taxon>
        <taxon>Actinomycetes</taxon>
        <taxon>Micrococcales</taxon>
        <taxon>Micrococcaceae</taxon>
        <taxon>Paenarthrobacter</taxon>
    </lineage>
</organism>
<dbReference type="GO" id="GO:0005886">
    <property type="term" value="C:plasma membrane"/>
    <property type="evidence" value="ECO:0007669"/>
    <property type="project" value="UniProtKB-SubCell"/>
</dbReference>
<dbReference type="InterPro" id="IPR035906">
    <property type="entry name" value="MetI-like_sf"/>
</dbReference>
<dbReference type="PROSITE" id="PS50928">
    <property type="entry name" value="ABC_TM1"/>
    <property type="match status" value="1"/>
</dbReference>
<dbReference type="PANTHER" id="PTHR43227">
    <property type="entry name" value="BLL4140 PROTEIN"/>
    <property type="match status" value="1"/>
</dbReference>
<evidence type="ECO:0000313" key="10">
    <source>
        <dbReference type="EMBL" id="XDV71254.1"/>
    </source>
</evidence>
<evidence type="ECO:0000256" key="3">
    <source>
        <dbReference type="ARBA" id="ARBA00022475"/>
    </source>
</evidence>
<accession>A0AB39YLK1</accession>
<dbReference type="Pfam" id="PF00528">
    <property type="entry name" value="BPD_transp_1"/>
    <property type="match status" value="1"/>
</dbReference>
<reference evidence="10" key="1">
    <citation type="submission" date="2024-07" db="EMBL/GenBank/DDBJ databases">
        <authorList>
            <person name="Li J."/>
            <person name="Wei H."/>
            <person name="Ma J."/>
        </authorList>
    </citation>
    <scope>NUCLEOTIDE SEQUENCE</scope>
    <source>
        <strain evidence="10">AMU7</strain>
    </source>
</reference>
<dbReference type="InterPro" id="IPR050809">
    <property type="entry name" value="UgpAE/MalFG_permease"/>
</dbReference>
<protein>
    <submittedName>
        <fullName evidence="10">Carbohydrate ABC transporter permease</fullName>
    </submittedName>
</protein>
<dbReference type="EMBL" id="CP165735">
    <property type="protein sequence ID" value="XDV71254.1"/>
    <property type="molecule type" value="Genomic_DNA"/>
</dbReference>
<dbReference type="GO" id="GO:0055085">
    <property type="term" value="P:transmembrane transport"/>
    <property type="evidence" value="ECO:0007669"/>
    <property type="project" value="InterPro"/>
</dbReference>
<feature type="transmembrane region" description="Helical" evidence="7">
    <location>
        <begin position="243"/>
        <end position="263"/>
    </location>
</feature>
<dbReference type="AlphaFoldDB" id="A0AB39YLK1"/>
<evidence type="ECO:0000256" key="1">
    <source>
        <dbReference type="ARBA" id="ARBA00004651"/>
    </source>
</evidence>
<feature type="transmembrane region" description="Helical" evidence="7">
    <location>
        <begin position="108"/>
        <end position="129"/>
    </location>
</feature>
<gene>
    <name evidence="10" type="ORF">ABQM86_20220</name>
</gene>
<dbReference type="RefSeq" id="WP_369745408.1">
    <property type="nucleotide sequence ID" value="NZ_CP165735.1"/>
</dbReference>
<feature type="region of interest" description="Disordered" evidence="8">
    <location>
        <begin position="1"/>
        <end position="37"/>
    </location>
</feature>
<feature type="transmembrane region" description="Helical" evidence="7">
    <location>
        <begin position="299"/>
        <end position="318"/>
    </location>
</feature>
<keyword evidence="3" id="KW-1003">Cell membrane</keyword>
<sequence>MADRATPSIATTSLTPPKAANAVEPRKPKKPRAMSGTGGRTAALFLTPFFTIFALAMVAPVIYAMVLSFFAQQKSGLGFGEAKTAFVGFENYVQVLQSESFVGGIGRLVLYCLLYIPLMMGGALAFALLLDSAVARARKLFQLLVFLPHAVPGVIAALIWAYLYTPGVSPIVSVLETGGISLNFLDNQLILPSIVNIAVWEWTGYNVIVLFTALQAVPREILEAARVDGAGEIRAAMSIKLPLILPALSVIMLFTVIGTLQLFTEPNIISKATASVTSTWVPNMWAYDAAFNRHNLNQAAAASIIIALMAAVLSWAVTRFSSRNTA</sequence>
<evidence type="ECO:0000256" key="8">
    <source>
        <dbReference type="SAM" id="MobiDB-lite"/>
    </source>
</evidence>
<keyword evidence="6 7" id="KW-0472">Membrane</keyword>
<dbReference type="PANTHER" id="PTHR43227:SF8">
    <property type="entry name" value="DIACETYLCHITOBIOSE UPTAKE SYSTEM PERMEASE PROTEIN DASB"/>
    <property type="match status" value="1"/>
</dbReference>
<feature type="domain" description="ABC transmembrane type-1" evidence="9">
    <location>
        <begin position="109"/>
        <end position="317"/>
    </location>
</feature>
<dbReference type="Gene3D" id="1.10.3720.10">
    <property type="entry name" value="MetI-like"/>
    <property type="match status" value="1"/>
</dbReference>
<comment type="similarity">
    <text evidence="7">Belongs to the binding-protein-dependent transport system permease family.</text>
</comment>
<dbReference type="InterPro" id="IPR000515">
    <property type="entry name" value="MetI-like"/>
</dbReference>
<evidence type="ECO:0000256" key="2">
    <source>
        <dbReference type="ARBA" id="ARBA00022448"/>
    </source>
</evidence>
<keyword evidence="5 7" id="KW-1133">Transmembrane helix</keyword>
<feature type="transmembrane region" description="Helical" evidence="7">
    <location>
        <begin position="42"/>
        <end position="71"/>
    </location>
</feature>
<feature type="transmembrane region" description="Helical" evidence="7">
    <location>
        <begin position="141"/>
        <end position="163"/>
    </location>
</feature>
<evidence type="ECO:0000256" key="6">
    <source>
        <dbReference type="ARBA" id="ARBA00023136"/>
    </source>
</evidence>
<name>A0AB39YLK1_9MICC</name>
<evidence type="ECO:0000256" key="5">
    <source>
        <dbReference type="ARBA" id="ARBA00022989"/>
    </source>
</evidence>
<keyword evidence="2 7" id="KW-0813">Transport</keyword>
<dbReference type="SUPFAM" id="SSF161098">
    <property type="entry name" value="MetI-like"/>
    <property type="match status" value="1"/>
</dbReference>
<keyword evidence="4 7" id="KW-0812">Transmembrane</keyword>
<proteinExistence type="inferred from homology"/>
<comment type="subcellular location">
    <subcellularLocation>
        <location evidence="1 7">Cell membrane</location>
        <topology evidence="1 7">Multi-pass membrane protein</topology>
    </subcellularLocation>
</comment>
<evidence type="ECO:0000256" key="7">
    <source>
        <dbReference type="RuleBase" id="RU363032"/>
    </source>
</evidence>
<evidence type="ECO:0000259" key="9">
    <source>
        <dbReference type="PROSITE" id="PS50928"/>
    </source>
</evidence>